<evidence type="ECO:0008006" key="4">
    <source>
        <dbReference type="Google" id="ProtNLM"/>
    </source>
</evidence>
<keyword evidence="1" id="KW-1133">Transmembrane helix</keyword>
<evidence type="ECO:0000256" key="1">
    <source>
        <dbReference type="SAM" id="Phobius"/>
    </source>
</evidence>
<dbReference type="InterPro" id="IPR021257">
    <property type="entry name" value="DUF2809"/>
</dbReference>
<dbReference type="Pfam" id="PF10990">
    <property type="entry name" value="DUF2809"/>
    <property type="match status" value="1"/>
</dbReference>
<comment type="caution">
    <text evidence="2">The sequence shown here is derived from an EMBL/GenBank/DDBJ whole genome shotgun (WGS) entry which is preliminary data.</text>
</comment>
<gene>
    <name evidence="2" type="ORF">UQ64_08595</name>
</gene>
<keyword evidence="1" id="KW-0812">Transmembrane</keyword>
<sequence>MEMRVNALKERVIYACICLIVIVLGLCSRAFSEQLPLFVIRHFGDALWGSMVYFMFRVLLVNRKLWIAFMWSLMFSFGIEFSQLYQAEWINSVRATIIGGLILGKGFLWIDLVRYTVGITLSYGLDQYFRPKLHRIDK</sequence>
<feature type="transmembrane region" description="Helical" evidence="1">
    <location>
        <begin position="106"/>
        <end position="125"/>
    </location>
</feature>
<dbReference type="OrthoDB" id="5360192at2"/>
<feature type="transmembrane region" description="Helical" evidence="1">
    <location>
        <begin position="37"/>
        <end position="56"/>
    </location>
</feature>
<accession>A0A0W1B2I5</accession>
<dbReference type="AlphaFoldDB" id="A0A0W1B2I5"/>
<evidence type="ECO:0000313" key="3">
    <source>
        <dbReference type="Proteomes" id="UP000054709"/>
    </source>
</evidence>
<dbReference type="Proteomes" id="UP000054709">
    <property type="component" value="Unassembled WGS sequence"/>
</dbReference>
<proteinExistence type="predicted"/>
<name>A0A0W1B2I5_9BACL</name>
<keyword evidence="3" id="KW-1185">Reference proteome</keyword>
<feature type="transmembrane region" description="Helical" evidence="1">
    <location>
        <begin position="12"/>
        <end position="31"/>
    </location>
</feature>
<dbReference type="EMBL" id="LCZJ02000017">
    <property type="protein sequence ID" value="KTD87801.1"/>
    <property type="molecule type" value="Genomic_DNA"/>
</dbReference>
<keyword evidence="1" id="KW-0472">Membrane</keyword>
<organism evidence="2 3">
    <name type="scientific">Paenibacillus etheri</name>
    <dbReference type="NCBI Taxonomy" id="1306852"/>
    <lineage>
        <taxon>Bacteria</taxon>
        <taxon>Bacillati</taxon>
        <taxon>Bacillota</taxon>
        <taxon>Bacilli</taxon>
        <taxon>Bacillales</taxon>
        <taxon>Paenibacillaceae</taxon>
        <taxon>Paenibacillus</taxon>
    </lineage>
</organism>
<reference evidence="2 3" key="1">
    <citation type="journal article" date="2015" name="Int. Biodeterior. Biodegradation">
        <title>Physiological and genetic screening methods for the isolation of methyl tert-butyl ether-degrading bacteria for bioremediation purposes.</title>
        <authorList>
            <person name="Guisado I.M."/>
            <person name="Purswani J."/>
            <person name="Gonzalez Lopez J."/>
            <person name="Pozo C."/>
        </authorList>
    </citation>
    <scope>NUCLEOTIDE SEQUENCE [LARGE SCALE GENOMIC DNA]</scope>
    <source>
        <strain evidence="2 3">SH7</strain>
    </source>
</reference>
<feature type="transmembrane region" description="Helical" evidence="1">
    <location>
        <begin position="65"/>
        <end position="86"/>
    </location>
</feature>
<evidence type="ECO:0000313" key="2">
    <source>
        <dbReference type="EMBL" id="KTD87801.1"/>
    </source>
</evidence>
<protein>
    <recommendedName>
        <fullName evidence="4">DUF2809 domain-containing protein</fullName>
    </recommendedName>
</protein>